<dbReference type="PROSITE" id="PS51257">
    <property type="entry name" value="PROKAR_LIPOPROTEIN"/>
    <property type="match status" value="1"/>
</dbReference>
<feature type="domain" description="Leucine-binding protein" evidence="2">
    <location>
        <begin position="51"/>
        <end position="386"/>
    </location>
</feature>
<dbReference type="EMBL" id="CAEZYR010000039">
    <property type="protein sequence ID" value="CAB4742174.1"/>
    <property type="molecule type" value="Genomic_DNA"/>
</dbReference>
<proteinExistence type="predicted"/>
<dbReference type="Pfam" id="PF13458">
    <property type="entry name" value="Peripla_BP_6"/>
    <property type="match status" value="1"/>
</dbReference>
<reference evidence="4" key="1">
    <citation type="submission" date="2020-05" db="EMBL/GenBank/DDBJ databases">
        <authorList>
            <person name="Chiriac C."/>
            <person name="Salcher M."/>
            <person name="Ghai R."/>
            <person name="Kavagutti S V."/>
        </authorList>
    </citation>
    <scope>NUCLEOTIDE SEQUENCE</scope>
</reference>
<protein>
    <submittedName>
        <fullName evidence="4">Unannotated protein</fullName>
    </submittedName>
</protein>
<dbReference type="Gene3D" id="3.40.50.2300">
    <property type="match status" value="2"/>
</dbReference>
<dbReference type="PANTHER" id="PTHR47151">
    <property type="entry name" value="LEU/ILE/VAL-BINDING ABC TRANSPORTER SUBUNIT"/>
    <property type="match status" value="1"/>
</dbReference>
<evidence type="ECO:0000313" key="6">
    <source>
        <dbReference type="EMBL" id="CAB4999444.1"/>
    </source>
</evidence>
<dbReference type="SUPFAM" id="SSF53822">
    <property type="entry name" value="Periplasmic binding protein-like I"/>
    <property type="match status" value="1"/>
</dbReference>
<keyword evidence="1" id="KW-0732">Signal</keyword>
<dbReference type="EMBL" id="CAFBOS010000088">
    <property type="protein sequence ID" value="CAB4999444.1"/>
    <property type="molecule type" value="Genomic_DNA"/>
</dbReference>
<dbReference type="InterPro" id="IPR028081">
    <property type="entry name" value="Leu-bd"/>
</dbReference>
<evidence type="ECO:0000313" key="4">
    <source>
        <dbReference type="EMBL" id="CAB4836259.1"/>
    </source>
</evidence>
<organism evidence="4">
    <name type="scientific">freshwater metagenome</name>
    <dbReference type="NCBI Taxonomy" id="449393"/>
    <lineage>
        <taxon>unclassified sequences</taxon>
        <taxon>metagenomes</taxon>
        <taxon>ecological metagenomes</taxon>
    </lineage>
</organism>
<sequence length="396" mass="40737">MRAKKLARLVAFGLVITVISAACGDDGGNKASTSSGATAWTGKAKCAAGTSIGFFGPLTGDAASFGLNEKRSLELAVSEFNAANKDCQIKVELFDSQRDPKVAPNLATAAINNKNVVAIIGPTYSGESMTANPLFNDAGMPLITPSATSPALSENGWKVFHRALGNDNSQGPAAATYIKNTVKAATVAVVDDGSEYGKGLADTVKKELGAIVKATDTIKAGQIDFSGTVAKIKAANLTDKDAIFYGGFYQEAGLLAKQLKDAGIRAVFIGADGSKDNGFVKAAGTAAEGAIFTCPCAPISAIKDGAAFAARFKAKFPDSDPEGTFSPEAYDASNFILAAIGAGKVTRADINTYISTQSWVGLTKTLKFDAKGELSAVTVYASTVKDGKIVSVGPIK</sequence>
<dbReference type="EMBL" id="CAFABA010000160">
    <property type="protein sequence ID" value="CAB4836259.1"/>
    <property type="molecule type" value="Genomic_DNA"/>
</dbReference>
<dbReference type="CDD" id="cd06342">
    <property type="entry name" value="PBP1_ABC_LIVBP-like"/>
    <property type="match status" value="1"/>
</dbReference>
<evidence type="ECO:0000259" key="2">
    <source>
        <dbReference type="Pfam" id="PF13458"/>
    </source>
</evidence>
<dbReference type="InterPro" id="IPR028082">
    <property type="entry name" value="Peripla_BP_I"/>
</dbReference>
<evidence type="ECO:0000313" key="5">
    <source>
        <dbReference type="EMBL" id="CAB4925094.1"/>
    </source>
</evidence>
<evidence type="ECO:0000313" key="3">
    <source>
        <dbReference type="EMBL" id="CAB4742174.1"/>
    </source>
</evidence>
<gene>
    <name evidence="3" type="ORF">UFOPK2754_01247</name>
    <name evidence="4" type="ORF">UFOPK3139_02762</name>
    <name evidence="5" type="ORF">UFOPK3543_02314</name>
    <name evidence="6" type="ORF">UFOPK3967_01531</name>
</gene>
<accession>A0A6J7AWU3</accession>
<name>A0A6J7AWU3_9ZZZZ</name>
<evidence type="ECO:0000256" key="1">
    <source>
        <dbReference type="ARBA" id="ARBA00022729"/>
    </source>
</evidence>
<dbReference type="EMBL" id="CAFBMH010000108">
    <property type="protein sequence ID" value="CAB4925094.1"/>
    <property type="molecule type" value="Genomic_DNA"/>
</dbReference>
<dbReference type="PANTHER" id="PTHR47151:SF2">
    <property type="entry name" value="AMINO ACID BINDING PROTEIN"/>
    <property type="match status" value="1"/>
</dbReference>
<dbReference type="AlphaFoldDB" id="A0A6J7AWU3"/>